<sequence>MACAKAPAVLEPSLMPIRPSLLLIALLLTACGRSQPGSDSGTPPPVEPPPPTGKTFVLEEATVADIHAAFAGRQTLEDGSALSCVKLYALYTARIAAIDDFPQAGGLPVNAVLRINPAARAEAEALDALYAQEGLGNRPLHCVPMLLKDNYDTFDHPSTSGSYAMLGHQAGVDANAVAGLRKAGALILGKANQDEFAFSVMGTSGRGPLTRNPYDATQSPGGSSSGTGAAIAANFAAIGTGTDTCMSIRYPSSVNGLAGIRPSVGLVSQHGVFPLTHSRDAPGPMARTLHDAVLALNAMAGADPRDAKTLEYSNPSYPERPADYTQFLDRAKYGLKGRKLGFVKRMGTLDTAGDGEHLALIEAAIAEMKALGAEVYEVEFPDFVSAAASAMHYEWNEYFRQFEAENGYAAPRRCLTALNAGQNQCSLGDGVLDTGLVSPVALISVAAAALSDPDTPPDATLLQQHIDTRNYVQALMDAYPLPGGGTVRLDALLIRPGSSPRTCDFGSTTQNPSVVVPVGLSSDGVPKGIEVLARKWDEPTAIGIAYDYEQATHFRTPPKLAANPQAGSLLVSEFNRAREDLLLGLLDQDPYALPMEDYLRVIREYVSGFSEVPGNP</sequence>
<keyword evidence="4" id="KW-1185">Reference proteome</keyword>
<evidence type="ECO:0000259" key="2">
    <source>
        <dbReference type="Pfam" id="PF01425"/>
    </source>
</evidence>
<dbReference type="Gene3D" id="3.90.1300.10">
    <property type="entry name" value="Amidase signature (AS) domain"/>
    <property type="match status" value="1"/>
</dbReference>
<dbReference type="Proteomes" id="UP000282106">
    <property type="component" value="Unassembled WGS sequence"/>
</dbReference>
<dbReference type="InterPro" id="IPR036928">
    <property type="entry name" value="AS_sf"/>
</dbReference>
<dbReference type="EMBL" id="RJVO01000005">
    <property type="protein sequence ID" value="ROH89052.1"/>
    <property type="molecule type" value="Genomic_DNA"/>
</dbReference>
<feature type="region of interest" description="Disordered" evidence="1">
    <location>
        <begin position="34"/>
        <end position="53"/>
    </location>
</feature>
<dbReference type="SUPFAM" id="SSF75304">
    <property type="entry name" value="Amidase signature (AS) enzymes"/>
    <property type="match status" value="1"/>
</dbReference>
<reference evidence="3 4" key="1">
    <citation type="submission" date="2018-10" db="EMBL/GenBank/DDBJ databases">
        <authorList>
            <person name="Chen W.-M."/>
        </authorList>
    </citation>
    <scope>NUCLEOTIDE SEQUENCE [LARGE SCALE GENOMIC DNA]</scope>
    <source>
        <strain evidence="3 4">THS-13</strain>
    </source>
</reference>
<dbReference type="InParanoid" id="A0A3N0V8U8"/>
<accession>A0A3N0V8U8</accession>
<dbReference type="InterPro" id="IPR023631">
    <property type="entry name" value="Amidase_dom"/>
</dbReference>
<dbReference type="Pfam" id="PF01425">
    <property type="entry name" value="Amidase"/>
    <property type="match status" value="1"/>
</dbReference>
<dbReference type="AlphaFoldDB" id="A0A3N0V8U8"/>
<feature type="compositionally biased region" description="Pro residues" evidence="1">
    <location>
        <begin position="42"/>
        <end position="52"/>
    </location>
</feature>
<feature type="domain" description="Amidase" evidence="2">
    <location>
        <begin position="109"/>
        <end position="390"/>
    </location>
</feature>
<name>A0A3N0V8U8_9GAMM</name>
<evidence type="ECO:0000256" key="1">
    <source>
        <dbReference type="SAM" id="MobiDB-lite"/>
    </source>
</evidence>
<protein>
    <recommendedName>
        <fullName evidence="2">Amidase domain-containing protein</fullName>
    </recommendedName>
</protein>
<proteinExistence type="predicted"/>
<dbReference type="PROSITE" id="PS51257">
    <property type="entry name" value="PROKAR_LIPOPROTEIN"/>
    <property type="match status" value="1"/>
</dbReference>
<evidence type="ECO:0000313" key="3">
    <source>
        <dbReference type="EMBL" id="ROH89052.1"/>
    </source>
</evidence>
<dbReference type="PANTHER" id="PTHR42678">
    <property type="entry name" value="AMIDASE"/>
    <property type="match status" value="1"/>
</dbReference>
<organism evidence="3 4">
    <name type="scientific">Stagnimonas aquatica</name>
    <dbReference type="NCBI Taxonomy" id="2689987"/>
    <lineage>
        <taxon>Bacteria</taxon>
        <taxon>Pseudomonadati</taxon>
        <taxon>Pseudomonadota</taxon>
        <taxon>Gammaproteobacteria</taxon>
        <taxon>Nevskiales</taxon>
        <taxon>Nevskiaceae</taxon>
        <taxon>Stagnimonas</taxon>
    </lineage>
</organism>
<gene>
    <name evidence="3" type="ORF">ED208_11610</name>
</gene>
<evidence type="ECO:0000313" key="4">
    <source>
        <dbReference type="Proteomes" id="UP000282106"/>
    </source>
</evidence>
<comment type="caution">
    <text evidence="3">The sequence shown here is derived from an EMBL/GenBank/DDBJ whole genome shotgun (WGS) entry which is preliminary data.</text>
</comment>
<dbReference type="PANTHER" id="PTHR42678:SF34">
    <property type="entry name" value="OS04G0183300 PROTEIN"/>
    <property type="match status" value="1"/>
</dbReference>